<protein>
    <submittedName>
        <fullName evidence="2">GAF domain-containing protein</fullName>
    </submittedName>
</protein>
<dbReference type="Pfam" id="PF06580">
    <property type="entry name" value="His_kinase"/>
    <property type="match status" value="1"/>
</dbReference>
<dbReference type="SUPFAM" id="SSF55781">
    <property type="entry name" value="GAF domain-like"/>
    <property type="match status" value="1"/>
</dbReference>
<proteinExistence type="predicted"/>
<dbReference type="InterPro" id="IPR029016">
    <property type="entry name" value="GAF-like_dom_sf"/>
</dbReference>
<dbReference type="AlphaFoldDB" id="A0A327QC55"/>
<accession>A0A327QC55</accession>
<name>A0A327QC55_9BACT</name>
<evidence type="ECO:0000313" key="2">
    <source>
        <dbReference type="EMBL" id="RAJ01555.1"/>
    </source>
</evidence>
<keyword evidence="3" id="KW-1185">Reference proteome</keyword>
<organism evidence="2 3">
    <name type="scientific">Chitinophaga skermanii</name>
    <dbReference type="NCBI Taxonomy" id="331697"/>
    <lineage>
        <taxon>Bacteria</taxon>
        <taxon>Pseudomonadati</taxon>
        <taxon>Bacteroidota</taxon>
        <taxon>Chitinophagia</taxon>
        <taxon>Chitinophagales</taxon>
        <taxon>Chitinophagaceae</taxon>
        <taxon>Chitinophaga</taxon>
    </lineage>
</organism>
<dbReference type="RefSeq" id="WP_158538674.1">
    <property type="nucleotide sequence ID" value="NZ_QLLL01000007.1"/>
</dbReference>
<dbReference type="Gene3D" id="3.30.450.40">
    <property type="match status" value="1"/>
</dbReference>
<feature type="domain" description="GAF" evidence="1">
    <location>
        <begin position="36"/>
        <end position="183"/>
    </location>
</feature>
<dbReference type="Pfam" id="PF13185">
    <property type="entry name" value="GAF_2"/>
    <property type="match status" value="1"/>
</dbReference>
<dbReference type="GO" id="GO:0016020">
    <property type="term" value="C:membrane"/>
    <property type="evidence" value="ECO:0007669"/>
    <property type="project" value="InterPro"/>
</dbReference>
<dbReference type="SUPFAM" id="SSF55874">
    <property type="entry name" value="ATPase domain of HSP90 chaperone/DNA topoisomerase II/histidine kinase"/>
    <property type="match status" value="1"/>
</dbReference>
<sequence>MIALIIALVTINRYKKRYQAQAMVNYFATSLFGKNTVEDILWDIAKNCIGQLHFEDCVMYLVDENNNKLVQKAAFGAKNPQQFIIHDPIEIPIGQGIVGSVAASAKAEIVSDTTQDSRYILDDQQRFSEITVPIIYEGKVIGIIDSEHSRKHFYTQQHLALLENIAMICALKIGKTLAEEKAHRQDIEVQHLHKQLAELRLVTLKSQVNPHFLFNCLNGIYYCILNNEVEKASTYLSKFAKLLRMVLMHAEKNFISLHEEIEMLQHYLHLESLRVDKPFEFNISVSEQIDLHQQLVPGMLIQPFLENAIWHGLMNKNGDRQLHINWQQQNGHLTCEITDNGVGRKQAAQNEQQSLKQNKHVSKGMLLCMERVELYKSLFNTHFSIDVEDLYSDNQLPAGTKVLIQISRIHEE</sequence>
<dbReference type="PANTHER" id="PTHR34220">
    <property type="entry name" value="SENSOR HISTIDINE KINASE YPDA"/>
    <property type="match status" value="1"/>
</dbReference>
<dbReference type="PANTHER" id="PTHR34220:SF7">
    <property type="entry name" value="SENSOR HISTIDINE KINASE YPDA"/>
    <property type="match status" value="1"/>
</dbReference>
<evidence type="ECO:0000259" key="1">
    <source>
        <dbReference type="SMART" id="SM00065"/>
    </source>
</evidence>
<dbReference type="SMART" id="SM00065">
    <property type="entry name" value="GAF"/>
    <property type="match status" value="1"/>
</dbReference>
<dbReference type="InterPro" id="IPR003018">
    <property type="entry name" value="GAF"/>
</dbReference>
<dbReference type="InterPro" id="IPR050640">
    <property type="entry name" value="Bact_2-comp_sensor_kinase"/>
</dbReference>
<reference evidence="2 3" key="1">
    <citation type="submission" date="2018-06" db="EMBL/GenBank/DDBJ databases">
        <title>Genomic Encyclopedia of Archaeal and Bacterial Type Strains, Phase II (KMG-II): from individual species to whole genera.</title>
        <authorList>
            <person name="Goeker M."/>
        </authorList>
    </citation>
    <scope>NUCLEOTIDE SEQUENCE [LARGE SCALE GENOMIC DNA]</scope>
    <source>
        <strain evidence="2 3">DSM 23857</strain>
    </source>
</reference>
<dbReference type="InterPro" id="IPR036890">
    <property type="entry name" value="HATPase_C_sf"/>
</dbReference>
<gene>
    <name evidence="2" type="ORF">LX64_03771</name>
</gene>
<dbReference type="InterPro" id="IPR010559">
    <property type="entry name" value="Sig_transdc_His_kin_internal"/>
</dbReference>
<dbReference type="Gene3D" id="3.30.565.10">
    <property type="entry name" value="Histidine kinase-like ATPase, C-terminal domain"/>
    <property type="match status" value="1"/>
</dbReference>
<dbReference type="OrthoDB" id="607947at2"/>
<dbReference type="GO" id="GO:0000155">
    <property type="term" value="F:phosphorelay sensor kinase activity"/>
    <property type="evidence" value="ECO:0007669"/>
    <property type="project" value="InterPro"/>
</dbReference>
<evidence type="ECO:0000313" key="3">
    <source>
        <dbReference type="Proteomes" id="UP000249547"/>
    </source>
</evidence>
<dbReference type="EMBL" id="QLLL01000007">
    <property type="protein sequence ID" value="RAJ01555.1"/>
    <property type="molecule type" value="Genomic_DNA"/>
</dbReference>
<dbReference type="Proteomes" id="UP000249547">
    <property type="component" value="Unassembled WGS sequence"/>
</dbReference>
<comment type="caution">
    <text evidence="2">The sequence shown here is derived from an EMBL/GenBank/DDBJ whole genome shotgun (WGS) entry which is preliminary data.</text>
</comment>